<gene>
    <name evidence="3" type="ORF">B5V02_35975</name>
</gene>
<sequence>MLNRRRFLMSTAAAAGAAGFAGLHLSPAFAEGAPQIQIFVPAAPGGGWDQTGRTMDQVLRSEKLISGSQITNVGGAGGTVGLPQFINQWNGKGNSLMVAGMVMVGAIIANKAANNLTQVTPIARLTGEFEALVVPAESPFKTAADFVAALKADPTKVPVAGGSAGGSDHILFGLIAKTVGVPATNLSYVPFAGGGEALSALLGNQVAAGISGFGEFSEQIKAGALRLLAISADKRQDGIDAPTLKEAGIDVELFNWRGVFAPPGVSDADKAAMITLIESMAKSDAWATECKNRNWTPILLTGDDYAKFVTEDTARIEAILKDLGLA</sequence>
<dbReference type="SUPFAM" id="SSF53850">
    <property type="entry name" value="Periplasmic binding protein-like II"/>
    <property type="match status" value="1"/>
</dbReference>
<evidence type="ECO:0000313" key="3">
    <source>
        <dbReference type="EMBL" id="PZV33700.1"/>
    </source>
</evidence>
<dbReference type="Pfam" id="PF03401">
    <property type="entry name" value="TctC"/>
    <property type="match status" value="1"/>
</dbReference>
<feature type="chain" id="PRO_5016100633" evidence="2">
    <location>
        <begin position="31"/>
        <end position="326"/>
    </location>
</feature>
<protein>
    <submittedName>
        <fullName evidence="3">C4-dicarboxylate ABC transporter substrate-binding protein</fullName>
    </submittedName>
</protein>
<evidence type="ECO:0000256" key="2">
    <source>
        <dbReference type="SAM" id="SignalP"/>
    </source>
</evidence>
<proteinExistence type="inferred from homology"/>
<dbReference type="PANTHER" id="PTHR42928:SF3">
    <property type="entry name" value="UPF0065 PROTEIN YFLP"/>
    <property type="match status" value="1"/>
</dbReference>
<keyword evidence="2" id="KW-0732">Signal</keyword>
<dbReference type="CDD" id="cd07012">
    <property type="entry name" value="PBP2_Bug_TTT"/>
    <property type="match status" value="1"/>
</dbReference>
<feature type="signal peptide" evidence="2">
    <location>
        <begin position="1"/>
        <end position="30"/>
    </location>
</feature>
<reference evidence="4" key="1">
    <citation type="submission" date="2017-03" db="EMBL/GenBank/DDBJ databases">
        <authorList>
            <person name="Safronova V.I."/>
            <person name="Sazanova A.L."/>
            <person name="Chirak E.R."/>
        </authorList>
    </citation>
    <scope>NUCLEOTIDE SEQUENCE [LARGE SCALE GENOMIC DNA]</scope>
    <source>
        <strain evidence="4">Ach-343</strain>
    </source>
</reference>
<dbReference type="RefSeq" id="WP_111548761.1">
    <property type="nucleotide sequence ID" value="NZ_MZXV01000080.1"/>
</dbReference>
<dbReference type="Gene3D" id="3.40.190.150">
    <property type="entry name" value="Bordetella uptake gene, domain 1"/>
    <property type="match status" value="1"/>
</dbReference>
<comment type="caution">
    <text evidence="3">The sequence shown here is derived from an EMBL/GenBank/DDBJ whole genome shotgun (WGS) entry which is preliminary data.</text>
</comment>
<dbReference type="OrthoDB" id="9780943at2"/>
<dbReference type="PIRSF" id="PIRSF017082">
    <property type="entry name" value="YflP"/>
    <property type="match status" value="1"/>
</dbReference>
<dbReference type="InterPro" id="IPR005064">
    <property type="entry name" value="BUG"/>
</dbReference>
<dbReference type="PROSITE" id="PS51318">
    <property type="entry name" value="TAT"/>
    <property type="match status" value="1"/>
</dbReference>
<name>A0A2W7BS85_9HYPH</name>
<dbReference type="PANTHER" id="PTHR42928">
    <property type="entry name" value="TRICARBOXYLATE-BINDING PROTEIN"/>
    <property type="match status" value="1"/>
</dbReference>
<dbReference type="InterPro" id="IPR042100">
    <property type="entry name" value="Bug_dom1"/>
</dbReference>
<evidence type="ECO:0000313" key="4">
    <source>
        <dbReference type="Proteomes" id="UP000248616"/>
    </source>
</evidence>
<dbReference type="InterPro" id="IPR006311">
    <property type="entry name" value="TAT_signal"/>
</dbReference>
<accession>A0A2W7BS85</accession>
<comment type="similarity">
    <text evidence="1">Belongs to the UPF0065 (bug) family.</text>
</comment>
<dbReference type="AlphaFoldDB" id="A0A2W7BS85"/>
<keyword evidence="4" id="KW-1185">Reference proteome</keyword>
<evidence type="ECO:0000256" key="1">
    <source>
        <dbReference type="ARBA" id="ARBA00006987"/>
    </source>
</evidence>
<dbReference type="Proteomes" id="UP000248616">
    <property type="component" value="Unassembled WGS sequence"/>
</dbReference>
<organism evidence="3 4">
    <name type="scientific">Mesorhizobium kowhaii</name>
    <dbReference type="NCBI Taxonomy" id="1300272"/>
    <lineage>
        <taxon>Bacteria</taxon>
        <taxon>Pseudomonadati</taxon>
        <taxon>Pseudomonadota</taxon>
        <taxon>Alphaproteobacteria</taxon>
        <taxon>Hyphomicrobiales</taxon>
        <taxon>Phyllobacteriaceae</taxon>
        <taxon>Mesorhizobium</taxon>
    </lineage>
</organism>
<dbReference type="EMBL" id="MZXV01000080">
    <property type="protein sequence ID" value="PZV33700.1"/>
    <property type="molecule type" value="Genomic_DNA"/>
</dbReference>
<dbReference type="Gene3D" id="3.40.190.10">
    <property type="entry name" value="Periplasmic binding protein-like II"/>
    <property type="match status" value="1"/>
</dbReference>